<dbReference type="AlphaFoldDB" id="X1CUY6"/>
<dbReference type="InterPro" id="IPR010285">
    <property type="entry name" value="DNA_helicase_pif1-like_DEAD"/>
</dbReference>
<dbReference type="InterPro" id="IPR051055">
    <property type="entry name" value="PIF1_helicase"/>
</dbReference>
<dbReference type="GO" id="GO:0006281">
    <property type="term" value="P:DNA repair"/>
    <property type="evidence" value="ECO:0007669"/>
    <property type="project" value="InterPro"/>
</dbReference>
<dbReference type="Gene3D" id="3.40.50.300">
    <property type="entry name" value="P-loop containing nucleotide triphosphate hydrolases"/>
    <property type="match status" value="1"/>
</dbReference>
<dbReference type="PANTHER" id="PTHR47642">
    <property type="entry name" value="ATP-DEPENDENT DNA HELICASE"/>
    <property type="match status" value="1"/>
</dbReference>
<evidence type="ECO:0000313" key="2">
    <source>
        <dbReference type="EMBL" id="GAG96787.1"/>
    </source>
</evidence>
<dbReference type="PANTHER" id="PTHR47642:SF5">
    <property type="entry name" value="ATP-DEPENDENT DNA HELICASE"/>
    <property type="match status" value="1"/>
</dbReference>
<dbReference type="EMBL" id="BART01023791">
    <property type="protein sequence ID" value="GAG96787.1"/>
    <property type="molecule type" value="Genomic_DNA"/>
</dbReference>
<comment type="caution">
    <text evidence="2">The sequence shown here is derived from an EMBL/GenBank/DDBJ whole genome shotgun (WGS) entry which is preliminary data.</text>
</comment>
<accession>X1CUY6</accession>
<dbReference type="Pfam" id="PF05970">
    <property type="entry name" value="PIF1"/>
    <property type="match status" value="1"/>
</dbReference>
<proteinExistence type="predicted"/>
<dbReference type="GO" id="GO:0003678">
    <property type="term" value="F:DNA helicase activity"/>
    <property type="evidence" value="ECO:0007669"/>
    <property type="project" value="InterPro"/>
</dbReference>
<evidence type="ECO:0000259" key="1">
    <source>
        <dbReference type="Pfam" id="PF05970"/>
    </source>
</evidence>
<reference evidence="2" key="1">
    <citation type="journal article" date="2014" name="Front. Microbiol.">
        <title>High frequency of phylogenetically diverse reductive dehalogenase-homologous genes in deep subseafloor sedimentary metagenomes.</title>
        <authorList>
            <person name="Kawai M."/>
            <person name="Futagami T."/>
            <person name="Toyoda A."/>
            <person name="Takaki Y."/>
            <person name="Nishi S."/>
            <person name="Hori S."/>
            <person name="Arai W."/>
            <person name="Tsubouchi T."/>
            <person name="Morono Y."/>
            <person name="Uchiyama I."/>
            <person name="Ito T."/>
            <person name="Fujiyama A."/>
            <person name="Inagaki F."/>
            <person name="Takami H."/>
        </authorList>
    </citation>
    <scope>NUCLEOTIDE SEQUENCE</scope>
    <source>
        <strain evidence="2">Expedition CK06-06</strain>
    </source>
</reference>
<dbReference type="SUPFAM" id="SSF52540">
    <property type="entry name" value="P-loop containing nucleoside triphosphate hydrolases"/>
    <property type="match status" value="1"/>
</dbReference>
<organism evidence="2">
    <name type="scientific">marine sediment metagenome</name>
    <dbReference type="NCBI Taxonomy" id="412755"/>
    <lineage>
        <taxon>unclassified sequences</taxon>
        <taxon>metagenomes</taxon>
        <taxon>ecological metagenomes</taxon>
    </lineage>
</organism>
<protein>
    <recommendedName>
        <fullName evidence="1">DNA helicase Pif1-like DEAD-box helicase domain-containing protein</fullName>
    </recommendedName>
</protein>
<name>X1CUY6_9ZZZZ</name>
<gene>
    <name evidence="2" type="ORF">S01H4_43174</name>
</gene>
<feature type="non-terminal residue" evidence="2">
    <location>
        <position position="1"/>
    </location>
</feature>
<sequence length="247" mass="28824">LAIFQQKWKHKRLIVIDEYSMLRQKELYYIDRRLKQIMNNLLPFGDLVVVLAGDPAQLPPVQGNCLWSYKCKNSSDDSFGYLLYGYFETAMKLIMNERLDHDDADVIRFEEFLLRLRNGYCTQEDWEYIRDIASRDTVSREKWKPFEGDDVIHLYSTNKEVNERNIECSQRVGNPIVRIDAEHTGDGRKASAIQANELERKVFLCKGAFVLLTKMYGKVLDFATVRQDMLLNISFSKDGLLLAYQNA</sequence>
<dbReference type="GO" id="GO:0000723">
    <property type="term" value="P:telomere maintenance"/>
    <property type="evidence" value="ECO:0007669"/>
    <property type="project" value="InterPro"/>
</dbReference>
<dbReference type="InterPro" id="IPR027417">
    <property type="entry name" value="P-loop_NTPase"/>
</dbReference>
<feature type="domain" description="DNA helicase Pif1-like DEAD-box helicase" evidence="1">
    <location>
        <begin position="5"/>
        <end position="125"/>
    </location>
</feature>